<feature type="domain" description="HTH crp-type" evidence="5">
    <location>
        <begin position="170"/>
        <end position="239"/>
    </location>
</feature>
<dbReference type="EMBL" id="VSSQ01052052">
    <property type="protein sequence ID" value="MPN06164.1"/>
    <property type="molecule type" value="Genomic_DNA"/>
</dbReference>
<evidence type="ECO:0000259" key="5">
    <source>
        <dbReference type="PROSITE" id="PS51063"/>
    </source>
</evidence>
<dbReference type="InterPro" id="IPR014710">
    <property type="entry name" value="RmlC-like_jellyroll"/>
</dbReference>
<keyword evidence="2" id="KW-0238">DNA-binding</keyword>
<reference evidence="6" key="1">
    <citation type="submission" date="2019-08" db="EMBL/GenBank/DDBJ databases">
        <authorList>
            <person name="Kucharzyk K."/>
            <person name="Murdoch R.W."/>
            <person name="Higgins S."/>
            <person name="Loffler F."/>
        </authorList>
    </citation>
    <scope>NUCLEOTIDE SEQUENCE</scope>
</reference>
<dbReference type="SMART" id="SM00100">
    <property type="entry name" value="cNMP"/>
    <property type="match status" value="1"/>
</dbReference>
<keyword evidence="1" id="KW-0805">Transcription regulation</keyword>
<evidence type="ECO:0000256" key="1">
    <source>
        <dbReference type="ARBA" id="ARBA00023015"/>
    </source>
</evidence>
<keyword evidence="3" id="KW-0804">Transcription</keyword>
<evidence type="ECO:0000313" key="6">
    <source>
        <dbReference type="EMBL" id="MPN06164.1"/>
    </source>
</evidence>
<dbReference type="CDD" id="cd00038">
    <property type="entry name" value="CAP_ED"/>
    <property type="match status" value="1"/>
</dbReference>
<sequence>MIKKNCLLYIQRKCDFLKEDFGVLIGTELFAGISPADLEGMLACLGARAAEYERGRPVLRSGARVTSFGVVLSGQVQIFQEDYFGNRSIFANAGPGQLFAESFACAETSALPVSVTALTDSRLLFIDCGRLSAPCSRACGFHSRLVHNLLNILARKNIALTQKIEVTSRRTTREKLLAYLSVQARQAGSGRFSIPFDRQELADYLSVDRSAMSAELGRLRDGGVLRFRKNQFELLRDWERADQSDV</sequence>
<dbReference type="GO" id="GO:0006355">
    <property type="term" value="P:regulation of DNA-templated transcription"/>
    <property type="evidence" value="ECO:0007669"/>
    <property type="project" value="InterPro"/>
</dbReference>
<dbReference type="GO" id="GO:0003677">
    <property type="term" value="F:DNA binding"/>
    <property type="evidence" value="ECO:0007669"/>
    <property type="project" value="UniProtKB-KW"/>
</dbReference>
<feature type="domain" description="Cyclic nucleotide-binding" evidence="4">
    <location>
        <begin position="29"/>
        <end position="127"/>
    </location>
</feature>
<evidence type="ECO:0000259" key="4">
    <source>
        <dbReference type="PROSITE" id="PS50042"/>
    </source>
</evidence>
<dbReference type="SUPFAM" id="SSF51206">
    <property type="entry name" value="cAMP-binding domain-like"/>
    <property type="match status" value="1"/>
</dbReference>
<dbReference type="Pfam" id="PF13545">
    <property type="entry name" value="HTH_Crp_2"/>
    <property type="match status" value="1"/>
</dbReference>
<dbReference type="InterPro" id="IPR000595">
    <property type="entry name" value="cNMP-bd_dom"/>
</dbReference>
<dbReference type="InterPro" id="IPR018490">
    <property type="entry name" value="cNMP-bd_dom_sf"/>
</dbReference>
<dbReference type="PROSITE" id="PS51063">
    <property type="entry name" value="HTH_CRP_2"/>
    <property type="match status" value="1"/>
</dbReference>
<dbReference type="SUPFAM" id="SSF46785">
    <property type="entry name" value="Winged helix' DNA-binding domain"/>
    <property type="match status" value="1"/>
</dbReference>
<dbReference type="InterPro" id="IPR036390">
    <property type="entry name" value="WH_DNA-bd_sf"/>
</dbReference>
<proteinExistence type="predicted"/>
<dbReference type="Gene3D" id="2.60.120.10">
    <property type="entry name" value="Jelly Rolls"/>
    <property type="match status" value="1"/>
</dbReference>
<dbReference type="InterPro" id="IPR012318">
    <property type="entry name" value="HTH_CRP"/>
</dbReference>
<evidence type="ECO:0000256" key="2">
    <source>
        <dbReference type="ARBA" id="ARBA00023125"/>
    </source>
</evidence>
<comment type="caution">
    <text evidence="6">The sequence shown here is derived from an EMBL/GenBank/DDBJ whole genome shotgun (WGS) entry which is preliminary data.</text>
</comment>
<gene>
    <name evidence="6" type="ORF">SDC9_153420</name>
</gene>
<accession>A0A645F0K3</accession>
<name>A0A645F0K3_9ZZZZ</name>
<evidence type="ECO:0000256" key="3">
    <source>
        <dbReference type="ARBA" id="ARBA00023163"/>
    </source>
</evidence>
<organism evidence="6">
    <name type="scientific">bioreactor metagenome</name>
    <dbReference type="NCBI Taxonomy" id="1076179"/>
    <lineage>
        <taxon>unclassified sequences</taxon>
        <taxon>metagenomes</taxon>
        <taxon>ecological metagenomes</taxon>
    </lineage>
</organism>
<dbReference type="Pfam" id="PF00027">
    <property type="entry name" value="cNMP_binding"/>
    <property type="match status" value="1"/>
</dbReference>
<dbReference type="PROSITE" id="PS50042">
    <property type="entry name" value="CNMP_BINDING_3"/>
    <property type="match status" value="1"/>
</dbReference>
<dbReference type="AlphaFoldDB" id="A0A645F0K3"/>
<protein>
    <submittedName>
        <fullName evidence="6">Uncharacterized protein</fullName>
    </submittedName>
</protein>